<gene>
    <name evidence="7" type="ORF">E7Y31_22145</name>
</gene>
<dbReference type="AlphaFoldDB" id="A0A4S5BLA9"/>
<feature type="transmembrane region" description="Helical" evidence="6">
    <location>
        <begin position="59"/>
        <end position="78"/>
    </location>
</feature>
<name>A0A4S5BLA9_9ACTN</name>
<evidence type="ECO:0000256" key="6">
    <source>
        <dbReference type="SAM" id="Phobius"/>
    </source>
</evidence>
<comment type="caution">
    <text evidence="7">The sequence shown here is derived from an EMBL/GenBank/DDBJ whole genome shotgun (WGS) entry which is preliminary data.</text>
</comment>
<evidence type="ECO:0000256" key="4">
    <source>
        <dbReference type="ARBA" id="ARBA00022989"/>
    </source>
</evidence>
<keyword evidence="8" id="KW-1185">Reference proteome</keyword>
<evidence type="ECO:0000256" key="1">
    <source>
        <dbReference type="ARBA" id="ARBA00004651"/>
    </source>
</evidence>
<reference evidence="7 8" key="1">
    <citation type="submission" date="2019-04" db="EMBL/GenBank/DDBJ databases">
        <title>Draft genome sequences for three unisolated Alnus-infective Frankia Sp+ strains, AgTrS, AiOr and AvVan, the first sequenced Frankia strains able to sporulate in-planta.</title>
        <authorList>
            <person name="Bethencourt L."/>
            <person name="Vautrin F."/>
            <person name="Taib N."/>
            <person name="Dubost A."/>
            <person name="Castro-Garcia L."/>
            <person name="Imbaud O."/>
            <person name="Abrouk D."/>
            <person name="Fournier P."/>
            <person name="Briolay J."/>
            <person name="Nguyen A."/>
            <person name="Normand P."/>
            <person name="Fernandez M.P."/>
            <person name="Brochier-Armanet C."/>
            <person name="Herrera-Belaroussi A."/>
        </authorList>
    </citation>
    <scope>NUCLEOTIDE SEQUENCE [LARGE SCALE GENOMIC DNA]</scope>
    <source>
        <strain evidence="7 8">AvVan</strain>
    </source>
</reference>
<sequence length="111" mass="11785">MCVVLAYGGCVVDRFVSASLSHLISGARSVWAGRVVCVFAGLLLLTGGSSWFAESDASRGVAPTAFIMTIAALKIRLVGMHFMELRHAPLALRIAFHGWIVAVWALVVGLS</sequence>
<dbReference type="InterPro" id="IPR005171">
    <property type="entry name" value="Cyt_c_oxidase_su4_prok"/>
</dbReference>
<feature type="transmembrane region" description="Helical" evidence="6">
    <location>
        <begin position="31"/>
        <end position="53"/>
    </location>
</feature>
<feature type="transmembrane region" description="Helical" evidence="6">
    <location>
        <begin position="90"/>
        <end position="110"/>
    </location>
</feature>
<evidence type="ECO:0000256" key="3">
    <source>
        <dbReference type="ARBA" id="ARBA00022692"/>
    </source>
</evidence>
<evidence type="ECO:0000256" key="5">
    <source>
        <dbReference type="ARBA" id="ARBA00023136"/>
    </source>
</evidence>
<protein>
    <submittedName>
        <fullName evidence="7">Uncharacterized protein</fullName>
    </submittedName>
</protein>
<keyword evidence="2" id="KW-1003">Cell membrane</keyword>
<dbReference type="GO" id="GO:0005886">
    <property type="term" value="C:plasma membrane"/>
    <property type="evidence" value="ECO:0007669"/>
    <property type="project" value="UniProtKB-SubCell"/>
</dbReference>
<evidence type="ECO:0000313" key="7">
    <source>
        <dbReference type="EMBL" id="THJ33170.1"/>
    </source>
</evidence>
<dbReference type="Pfam" id="PF03626">
    <property type="entry name" value="COX4_pro"/>
    <property type="match status" value="1"/>
</dbReference>
<dbReference type="OrthoDB" id="4751867at2"/>
<evidence type="ECO:0000256" key="2">
    <source>
        <dbReference type="ARBA" id="ARBA00022475"/>
    </source>
</evidence>
<evidence type="ECO:0000313" key="8">
    <source>
        <dbReference type="Proteomes" id="UP000305282"/>
    </source>
</evidence>
<proteinExistence type="predicted"/>
<keyword evidence="5 6" id="KW-0472">Membrane</keyword>
<accession>A0A4S5BLA9</accession>
<dbReference type="Proteomes" id="UP000305282">
    <property type="component" value="Unassembled WGS sequence"/>
</dbReference>
<dbReference type="RefSeq" id="WP_136449613.1">
    <property type="nucleotide sequence ID" value="NZ_CADCWT010000466.1"/>
</dbReference>
<comment type="subcellular location">
    <subcellularLocation>
        <location evidence="1">Cell membrane</location>
        <topology evidence="1">Multi-pass membrane protein</topology>
    </subcellularLocation>
</comment>
<keyword evidence="4 6" id="KW-1133">Transmembrane helix</keyword>
<organism evidence="7 8">
    <name type="scientific">Candidatus Frankia alpina</name>
    <dbReference type="NCBI Taxonomy" id="2699483"/>
    <lineage>
        <taxon>Bacteria</taxon>
        <taxon>Bacillati</taxon>
        <taxon>Actinomycetota</taxon>
        <taxon>Actinomycetes</taxon>
        <taxon>Frankiales</taxon>
        <taxon>Frankiaceae</taxon>
        <taxon>Frankia</taxon>
    </lineage>
</organism>
<dbReference type="EMBL" id="SSXH01000933">
    <property type="protein sequence ID" value="THJ33170.1"/>
    <property type="molecule type" value="Genomic_DNA"/>
</dbReference>
<keyword evidence="3 6" id="KW-0812">Transmembrane</keyword>